<dbReference type="RefSeq" id="WP_179092058.1">
    <property type="nucleotide sequence ID" value="NZ_MTJZ01000026.1"/>
</dbReference>
<proteinExistence type="predicted"/>
<comment type="caution">
    <text evidence="2">The sequence shown here is derived from an EMBL/GenBank/DDBJ whole genome shotgun (WGS) entry which is preliminary data.</text>
</comment>
<evidence type="ECO:0000313" key="2">
    <source>
        <dbReference type="EMBL" id="OMG71513.1"/>
    </source>
</evidence>
<evidence type="ECO:0000256" key="1">
    <source>
        <dbReference type="SAM" id="MobiDB-lite"/>
    </source>
</evidence>
<dbReference type="InterPro" id="IPR025157">
    <property type="entry name" value="Hemagglutinin_rpt"/>
</dbReference>
<reference evidence="2 3" key="1">
    <citation type="submission" date="2017-01" db="EMBL/GenBank/DDBJ databases">
        <title>Phylogeographic, genomic and meropenem susceptibility analysis of Burkholderia ubonensis.</title>
        <authorList>
            <person name="Price E.P."/>
            <person name="Sarovich D.S."/>
            <person name="Webb J.R."/>
            <person name="Hall C.M."/>
            <person name="Sahl J.W."/>
            <person name="Kaestli M."/>
            <person name="Mayo M."/>
            <person name="Harrington G."/>
            <person name="Baker A.L."/>
            <person name="Sidak-Loftis L.C."/>
            <person name="Lummis M."/>
            <person name="Schupp J.M."/>
            <person name="Gillece J.D."/>
            <person name="Tuanyok A."/>
            <person name="Warner J."/>
            <person name="Busch J.D."/>
            <person name="Keim P."/>
            <person name="Currie B.J."/>
            <person name="Wagner D.M."/>
        </authorList>
    </citation>
    <scope>NUCLEOTIDE SEQUENCE [LARGE SCALE GENOMIC DNA]</scope>
    <source>
        <strain evidence="2 3">A21</strain>
    </source>
</reference>
<sequence length="1104" mass="110164">LTAKGAQIDLGQGGTVAVKGDVSLGAASATSTIDSNSSSSSRGRSSAATLHAVNESVTGTTLKGGDTVNIVSGKDITLSGSTISLDKGNANLLAAGDVNVGAATETHEYSSHETHSRSGVLSGTKIASGIDQTMTLNHGSLVSADGVNIVSGKDVNVQGSTVVGTNDVALTAARNVTITTSQDTLQSSSYYDKKESGLMSGGGLSVSIGSSSLKTTSQTTEVSNNGSTIGSLNGNLSITAGNDLHVTGSDLIAAKNLSGTGANVTINAAQDTSHRGETQEVSKSGLTLALKAPVIDAVSNAVGQSRAAGNSQDGRAAALHGMAAASAAWDANMAAGDLVRALGAGETPQFKVEVSVGSSHSKSAFSEDSVTNRGSSVAAGGTAAFAATGNGQPGSGNVTIAGSNVNANDVILAAKNQVNIVNTTDTDSTRSTNESKSASLGVSVGTGGFGVSAAMSKANGDGNSDLATQNNSHVNAANGVTVISGGDTNIIGSNVKGNQVNADVGGNLNIASVQDTLSSAAHRSSSGGGFSISQGGASANFSQSKGNATGSYAGVNEQAGIRAGDGGFNINVTGNTDLKGGLIASDADASKNTLATSSLSFSDIQNQSHYDASSSGFSAGATTGDGGMNYSTHGSTSGKNAGGAAPMLGQDDSGSDSATTKSGVSAGTVTITDSANQKQDVASLNRDTTNTNGMVAKLPDVQNLLSNQADMMAAASAAGEAVSRRIGDYADKMMKDAAANGDQVGVDAWKEGGANRALMQGAGAALVTGLAGGNAVGGAAGAAIASIASGKQNELSSAIAGSDPTGNANMNQALGNIVANALATGAGAVVGGESGAFSGYNVDRFNRQLHDNEKEAIAEKAGKDKAEQEKLTRAACYVVKCWAEYPEGSAERNRNYVGEVEASQLKPQLDWVNQQKEAGLFEYTPLQKVGDALKNDPVGVAKDVAKAGLGFVSAKTGGALCGSGVGCAVGSWMFAFGASDMVEGTTGLMNRYDGISSPGVNPLRFVFNQLNPTWGNAVYDGVNLAFSIAALKVQVPLNVGVADGLNRPVSMYGVTVPRIDNVNLLPFIKQPWPYGATQGFLLYGVGSKGTAVVNDVRQAVGDKK</sequence>
<organism evidence="2 3">
    <name type="scientific">Burkholderia ubonensis</name>
    <dbReference type="NCBI Taxonomy" id="101571"/>
    <lineage>
        <taxon>Bacteria</taxon>
        <taxon>Pseudomonadati</taxon>
        <taxon>Pseudomonadota</taxon>
        <taxon>Betaproteobacteria</taxon>
        <taxon>Burkholderiales</taxon>
        <taxon>Burkholderiaceae</taxon>
        <taxon>Burkholderia</taxon>
        <taxon>Burkholderia cepacia complex</taxon>
    </lineage>
</organism>
<dbReference type="EMBL" id="MTJZ01000026">
    <property type="protein sequence ID" value="OMG71513.1"/>
    <property type="molecule type" value="Genomic_DNA"/>
</dbReference>
<feature type="compositionally biased region" description="Polar residues" evidence="1">
    <location>
        <begin position="629"/>
        <end position="639"/>
    </location>
</feature>
<dbReference type="Pfam" id="PF13332">
    <property type="entry name" value="Fil_haemagg_2"/>
    <property type="match status" value="3"/>
</dbReference>
<name>A0A1R1J897_9BURK</name>
<gene>
    <name evidence="2" type="ORF">BW685_20570</name>
</gene>
<feature type="non-terminal residue" evidence="2">
    <location>
        <position position="1"/>
    </location>
</feature>
<feature type="region of interest" description="Disordered" evidence="1">
    <location>
        <begin position="29"/>
        <end position="52"/>
    </location>
</feature>
<feature type="region of interest" description="Disordered" evidence="1">
    <location>
        <begin position="628"/>
        <end position="663"/>
    </location>
</feature>
<feature type="compositionally biased region" description="Low complexity" evidence="1">
    <location>
        <begin position="29"/>
        <end position="49"/>
    </location>
</feature>
<dbReference type="AlphaFoldDB" id="A0A1R1J897"/>
<protein>
    <submittedName>
        <fullName evidence="2">Hemagglutinin</fullName>
    </submittedName>
</protein>
<dbReference type="Proteomes" id="UP000187194">
    <property type="component" value="Unassembled WGS sequence"/>
</dbReference>
<accession>A0A1R1J897</accession>
<evidence type="ECO:0000313" key="3">
    <source>
        <dbReference type="Proteomes" id="UP000187194"/>
    </source>
</evidence>
<dbReference type="GO" id="GO:0003824">
    <property type="term" value="F:catalytic activity"/>
    <property type="evidence" value="ECO:0007669"/>
    <property type="project" value="UniProtKB-ARBA"/>
</dbReference>